<dbReference type="EMBL" id="BAABJQ010000009">
    <property type="protein sequence ID" value="GAA5187305.1"/>
    <property type="molecule type" value="Genomic_DNA"/>
</dbReference>
<name>A0ABP9RUA2_9ACTN</name>
<keyword evidence="2" id="KW-1185">Reference proteome</keyword>
<sequence>MTPRRTALGTCRRGDRGVELTPLAGWYRHGSRGGAVEGGPVGRWGVGNFDEDTAADHVSGIVARLVGEVERAMAGDPEELEPDEYWGVAVPCDLELLCLLAEQRIVGVQLPAADTVRSWKRAYLAVWDGSIDELDPGPEFEAGRQFEAGRRAVLVATFDRLIGLAARDQA</sequence>
<dbReference type="Proteomes" id="UP001501570">
    <property type="component" value="Unassembled WGS sequence"/>
</dbReference>
<protein>
    <recommendedName>
        <fullName evidence="3">DUF4259 domain-containing protein</fullName>
    </recommendedName>
</protein>
<proteinExistence type="predicted"/>
<organism evidence="1 2">
    <name type="scientific">Rugosimonospora acidiphila</name>
    <dbReference type="NCBI Taxonomy" id="556531"/>
    <lineage>
        <taxon>Bacteria</taxon>
        <taxon>Bacillati</taxon>
        <taxon>Actinomycetota</taxon>
        <taxon>Actinomycetes</taxon>
        <taxon>Micromonosporales</taxon>
        <taxon>Micromonosporaceae</taxon>
        <taxon>Rugosimonospora</taxon>
    </lineage>
</organism>
<reference evidence="2" key="1">
    <citation type="journal article" date="2019" name="Int. J. Syst. Evol. Microbiol.">
        <title>The Global Catalogue of Microorganisms (GCM) 10K type strain sequencing project: providing services to taxonomists for standard genome sequencing and annotation.</title>
        <authorList>
            <consortium name="The Broad Institute Genomics Platform"/>
            <consortium name="The Broad Institute Genome Sequencing Center for Infectious Disease"/>
            <person name="Wu L."/>
            <person name="Ma J."/>
        </authorList>
    </citation>
    <scope>NUCLEOTIDE SEQUENCE [LARGE SCALE GENOMIC DNA]</scope>
    <source>
        <strain evidence="2">JCM 18304</strain>
    </source>
</reference>
<evidence type="ECO:0000313" key="2">
    <source>
        <dbReference type="Proteomes" id="UP001501570"/>
    </source>
</evidence>
<evidence type="ECO:0000313" key="1">
    <source>
        <dbReference type="EMBL" id="GAA5187305.1"/>
    </source>
</evidence>
<evidence type="ECO:0008006" key="3">
    <source>
        <dbReference type="Google" id="ProtNLM"/>
    </source>
</evidence>
<gene>
    <name evidence="1" type="ORF">GCM10023322_35380</name>
</gene>
<comment type="caution">
    <text evidence="1">The sequence shown here is derived from an EMBL/GenBank/DDBJ whole genome shotgun (WGS) entry which is preliminary data.</text>
</comment>
<accession>A0ABP9RUA2</accession>